<feature type="transmembrane region" description="Helical" evidence="1">
    <location>
        <begin position="42"/>
        <end position="60"/>
    </location>
</feature>
<keyword evidence="1" id="KW-1133">Transmembrane helix</keyword>
<evidence type="ECO:0000313" key="3">
    <source>
        <dbReference type="Proteomes" id="UP001385951"/>
    </source>
</evidence>
<comment type="caution">
    <text evidence="2">The sequence shown here is derived from an EMBL/GenBank/DDBJ whole genome shotgun (WGS) entry which is preliminary data.</text>
</comment>
<dbReference type="AlphaFoldDB" id="A0AAW0FLY5"/>
<protein>
    <submittedName>
        <fullName evidence="2">Uncharacterized protein</fullName>
    </submittedName>
</protein>
<name>A0AAW0FLY5_9APHY</name>
<keyword evidence="3" id="KW-1185">Reference proteome</keyword>
<accession>A0AAW0FLY5</accession>
<evidence type="ECO:0000313" key="2">
    <source>
        <dbReference type="EMBL" id="KAK7680327.1"/>
    </source>
</evidence>
<proteinExistence type="predicted"/>
<dbReference type="EMBL" id="JASBNA010000050">
    <property type="protein sequence ID" value="KAK7680327.1"/>
    <property type="molecule type" value="Genomic_DNA"/>
</dbReference>
<sequence>MNTPFLQREQFFYSVLAFGDPTKVANIDWYYLYRMHILTKKVFLTIAMGLLFTIRYALYINCIADSFKYQTWSARELAKDFKDPGNRQSAHTVFQQSHLAFWLVTGKRSLWSTQHPPATS</sequence>
<evidence type="ECO:0000256" key="1">
    <source>
        <dbReference type="SAM" id="Phobius"/>
    </source>
</evidence>
<keyword evidence="1" id="KW-0472">Membrane</keyword>
<keyword evidence="1" id="KW-0812">Transmembrane</keyword>
<gene>
    <name evidence="2" type="ORF">QCA50_016567</name>
</gene>
<organism evidence="2 3">
    <name type="scientific">Cerrena zonata</name>
    <dbReference type="NCBI Taxonomy" id="2478898"/>
    <lineage>
        <taxon>Eukaryota</taxon>
        <taxon>Fungi</taxon>
        <taxon>Dikarya</taxon>
        <taxon>Basidiomycota</taxon>
        <taxon>Agaricomycotina</taxon>
        <taxon>Agaricomycetes</taxon>
        <taxon>Polyporales</taxon>
        <taxon>Cerrenaceae</taxon>
        <taxon>Cerrena</taxon>
    </lineage>
</organism>
<reference evidence="2 3" key="1">
    <citation type="submission" date="2022-09" db="EMBL/GenBank/DDBJ databases">
        <authorList>
            <person name="Palmer J.M."/>
        </authorList>
    </citation>
    <scope>NUCLEOTIDE SEQUENCE [LARGE SCALE GENOMIC DNA]</scope>
    <source>
        <strain evidence="2 3">DSM 7382</strain>
    </source>
</reference>
<dbReference type="Proteomes" id="UP001385951">
    <property type="component" value="Unassembled WGS sequence"/>
</dbReference>